<accession>A0AAF0V0I8</accession>
<proteinExistence type="predicted"/>
<gene>
    <name evidence="2" type="ORF">MTR67_048051</name>
</gene>
<evidence type="ECO:0000259" key="1">
    <source>
        <dbReference type="Pfam" id="PF24626"/>
    </source>
</evidence>
<name>A0AAF0V0I8_SOLVR</name>
<sequence>MAFQAGEQVLLKFSPIKGVIRFGKKAKLSPRYIGPFEIIDCVGLMAYRLVLPPSLSGFHPVFHYEEESVAILDRDIRKLRNEDMKSMKVQWKHHPVDEATWKTDKDVRDTPIALINEPAEDMETSCRGRGRD</sequence>
<dbReference type="InterPro" id="IPR056924">
    <property type="entry name" value="SH3_Tf2-1"/>
</dbReference>
<dbReference type="Pfam" id="PF24626">
    <property type="entry name" value="SH3_Tf2-1"/>
    <property type="match status" value="1"/>
</dbReference>
<dbReference type="PANTHER" id="PTHR46148">
    <property type="entry name" value="CHROMO DOMAIN-CONTAINING PROTEIN"/>
    <property type="match status" value="1"/>
</dbReference>
<protein>
    <recommendedName>
        <fullName evidence="1">Tf2-1-like SH3-like domain-containing protein</fullName>
    </recommendedName>
</protein>
<keyword evidence="3" id="KW-1185">Reference proteome</keyword>
<dbReference type="PANTHER" id="PTHR46148:SF60">
    <property type="entry name" value="CHROMO DOMAIN-CONTAINING PROTEIN"/>
    <property type="match status" value="1"/>
</dbReference>
<evidence type="ECO:0000313" key="2">
    <source>
        <dbReference type="EMBL" id="WMV54666.1"/>
    </source>
</evidence>
<feature type="domain" description="Tf2-1-like SH3-like" evidence="1">
    <location>
        <begin position="6"/>
        <end position="64"/>
    </location>
</feature>
<evidence type="ECO:0000313" key="3">
    <source>
        <dbReference type="Proteomes" id="UP001234989"/>
    </source>
</evidence>
<dbReference type="EMBL" id="CP133622">
    <property type="protein sequence ID" value="WMV54666.1"/>
    <property type="molecule type" value="Genomic_DNA"/>
</dbReference>
<reference evidence="2" key="1">
    <citation type="submission" date="2023-08" db="EMBL/GenBank/DDBJ databases">
        <title>A de novo genome assembly of Solanum verrucosum Schlechtendal, a Mexican diploid species geographically isolated from the other diploid A-genome species in potato relatives.</title>
        <authorList>
            <person name="Hosaka K."/>
        </authorList>
    </citation>
    <scope>NUCLEOTIDE SEQUENCE</scope>
    <source>
        <tissue evidence="2">Young leaves</tissue>
    </source>
</reference>
<organism evidence="2 3">
    <name type="scientific">Solanum verrucosum</name>
    <dbReference type="NCBI Taxonomy" id="315347"/>
    <lineage>
        <taxon>Eukaryota</taxon>
        <taxon>Viridiplantae</taxon>
        <taxon>Streptophyta</taxon>
        <taxon>Embryophyta</taxon>
        <taxon>Tracheophyta</taxon>
        <taxon>Spermatophyta</taxon>
        <taxon>Magnoliopsida</taxon>
        <taxon>eudicotyledons</taxon>
        <taxon>Gunneridae</taxon>
        <taxon>Pentapetalae</taxon>
        <taxon>asterids</taxon>
        <taxon>lamiids</taxon>
        <taxon>Solanales</taxon>
        <taxon>Solanaceae</taxon>
        <taxon>Solanoideae</taxon>
        <taxon>Solaneae</taxon>
        <taxon>Solanum</taxon>
    </lineage>
</organism>
<dbReference type="Proteomes" id="UP001234989">
    <property type="component" value="Chromosome 11"/>
</dbReference>
<dbReference type="AlphaFoldDB" id="A0AAF0V0I8"/>